<proteinExistence type="inferred from homology"/>
<dbReference type="Pfam" id="PF00496">
    <property type="entry name" value="SBP_bac_5"/>
    <property type="match status" value="1"/>
</dbReference>
<dbReference type="EMBL" id="JAIMBW010000001">
    <property type="protein sequence ID" value="MBY4893727.1"/>
    <property type="molecule type" value="Genomic_DNA"/>
</dbReference>
<evidence type="ECO:0000256" key="1">
    <source>
        <dbReference type="ARBA" id="ARBA00004418"/>
    </source>
</evidence>
<feature type="domain" description="Solute-binding protein family 5" evidence="5">
    <location>
        <begin position="129"/>
        <end position="536"/>
    </location>
</feature>
<dbReference type="InterPro" id="IPR039424">
    <property type="entry name" value="SBP_5"/>
</dbReference>
<dbReference type="Gene3D" id="3.40.190.10">
    <property type="entry name" value="Periplasmic binding protein-like II"/>
    <property type="match status" value="1"/>
</dbReference>
<dbReference type="RefSeq" id="WP_257893387.1">
    <property type="nucleotide sequence ID" value="NZ_JAIMBW010000001.1"/>
</dbReference>
<evidence type="ECO:0000313" key="6">
    <source>
        <dbReference type="EMBL" id="QXL86428.1"/>
    </source>
</evidence>
<dbReference type="PANTHER" id="PTHR30290:SF64">
    <property type="entry name" value="ABC TRANSPORTER PERIPLASMIC BINDING PROTEIN"/>
    <property type="match status" value="1"/>
</dbReference>
<keyword evidence="4" id="KW-0472">Membrane</keyword>
<dbReference type="GO" id="GO:0042884">
    <property type="term" value="P:microcin transport"/>
    <property type="evidence" value="ECO:0007669"/>
    <property type="project" value="TreeGrafter"/>
</dbReference>
<dbReference type="PANTHER" id="PTHR30290">
    <property type="entry name" value="PERIPLASMIC BINDING COMPONENT OF ABC TRANSPORTER"/>
    <property type="match status" value="1"/>
</dbReference>
<dbReference type="PIRSF" id="PIRSF002741">
    <property type="entry name" value="MppA"/>
    <property type="match status" value="1"/>
</dbReference>
<dbReference type="GO" id="GO:1904680">
    <property type="term" value="F:peptide transmembrane transporter activity"/>
    <property type="evidence" value="ECO:0007669"/>
    <property type="project" value="TreeGrafter"/>
</dbReference>
<evidence type="ECO:0000259" key="5">
    <source>
        <dbReference type="Pfam" id="PF00496"/>
    </source>
</evidence>
<keyword evidence="7" id="KW-1185">Reference proteome</keyword>
<dbReference type="AlphaFoldDB" id="A0A975TSE9"/>
<dbReference type="GO" id="GO:0015833">
    <property type="term" value="P:peptide transport"/>
    <property type="evidence" value="ECO:0007669"/>
    <property type="project" value="TreeGrafter"/>
</dbReference>
<comment type="similarity">
    <text evidence="2">Belongs to the bacterial solute-binding protein 5 family.</text>
</comment>
<gene>
    <name evidence="6" type="ORF">KUL25_13225</name>
</gene>
<comment type="subcellular location">
    <subcellularLocation>
        <location evidence="1">Periplasm</location>
    </subcellularLocation>
</comment>
<protein>
    <submittedName>
        <fullName evidence="6">Extracellular solute-binding protein</fullName>
    </submittedName>
</protein>
<dbReference type="SUPFAM" id="SSF53850">
    <property type="entry name" value="Periplasmic binding protein-like II"/>
    <property type="match status" value="1"/>
</dbReference>
<dbReference type="InterPro" id="IPR030678">
    <property type="entry name" value="Peptide/Ni-bd"/>
</dbReference>
<dbReference type="Proteomes" id="UP000693972">
    <property type="component" value="Unassembled WGS sequence"/>
</dbReference>
<dbReference type="CDD" id="cd08497">
    <property type="entry name" value="MbnE-like"/>
    <property type="match status" value="1"/>
</dbReference>
<feature type="transmembrane region" description="Helical" evidence="4">
    <location>
        <begin position="21"/>
        <end position="42"/>
    </location>
</feature>
<dbReference type="EMBL" id="CP078073">
    <property type="protein sequence ID" value="QXL86428.1"/>
    <property type="molecule type" value="Genomic_DNA"/>
</dbReference>
<dbReference type="InterPro" id="IPR000914">
    <property type="entry name" value="SBP_5_dom"/>
</dbReference>
<accession>A0A975TSE9</accession>
<keyword evidence="4" id="KW-1133">Transmembrane helix</keyword>
<dbReference type="GO" id="GO:0030288">
    <property type="term" value="C:outer membrane-bounded periplasmic space"/>
    <property type="evidence" value="ECO:0007669"/>
    <property type="project" value="TreeGrafter"/>
</dbReference>
<evidence type="ECO:0000256" key="4">
    <source>
        <dbReference type="SAM" id="Phobius"/>
    </source>
</evidence>
<organism evidence="6">
    <name type="scientific">Gymnodinialimonas phycosphaerae</name>
    <dbReference type="NCBI Taxonomy" id="2841589"/>
    <lineage>
        <taxon>Bacteria</taxon>
        <taxon>Pseudomonadati</taxon>
        <taxon>Pseudomonadota</taxon>
        <taxon>Alphaproteobacteria</taxon>
        <taxon>Rhodobacterales</taxon>
        <taxon>Paracoccaceae</taxon>
        <taxon>Gymnodinialimonas</taxon>
    </lineage>
</organism>
<keyword evidence="4" id="KW-0812">Transmembrane</keyword>
<keyword evidence="3" id="KW-0732">Signal</keyword>
<reference evidence="6 7" key="1">
    <citation type="submission" date="2021-07" db="EMBL/GenBank/DDBJ databases">
        <title>Karlodiniumbacter phycospheric gen. nov., sp. nov., a phycosphere bacterium isolated from karlodinium veneficum.</title>
        <authorList>
            <person name="Peng Y."/>
            <person name="Jiang L."/>
            <person name="Lee J."/>
        </authorList>
    </citation>
    <scope>NUCLEOTIDE SEQUENCE</scope>
    <source>
        <strain evidence="6 7">N5</strain>
    </source>
</reference>
<evidence type="ECO:0000256" key="3">
    <source>
        <dbReference type="ARBA" id="ARBA00022729"/>
    </source>
</evidence>
<evidence type="ECO:0000256" key="2">
    <source>
        <dbReference type="ARBA" id="ARBA00005695"/>
    </source>
</evidence>
<sequence length="638" mass="71128">MQNHDAPKVAVKAQVDTRSPWAGAALPLAGAALILGLTALGAKAQDELITTHGISTFGELAYGPDAPHLNYVNPDAPRGGEMSFAWSSGSFDSMHPYTRVGRPAILSSVFFESMLEATADEIGSAYCLLCESFSYPEDRSYVIFTLRDGVTFSDGTLMTAEDVLFSYEIMRTEGLPSFRASIPLTIAGAEIVDDRSVRFDFNPEAPLRGRIEAAGGLPIFSEASHIAAGIPFEDSRLEPLIGSGAYVLGDVEPGQRVVYTRDPDYWGDDIWINQGRNNYDSIRIEFYGDSLAAFEGFTAGNYTFRQESSSQAWANNYDFPALLNGTVIREELPDGSIAPGQSFMINLRRPQFQDVRVRSAIAHMFNFEWTNQTLFYGLYSQIDSFWENTWMEAEGMPSEAELALLEPLRDRLPETVFTQEAFAVPASNPDRTLDRRQSRRATALLEEAGWTPGDDGMLRDAAGNTLDVEFLNSSPLFDRIINPYVENLRAIGVNASLNRVDNAQLQQRERDADFDMVTGHFPMGYEPGSGLRQYFGSLGADESLFNQPGLADEAIDELIEVVVNAETREELDVAVTALDRVLRDRVIRVGQWYNPNHWVAYYDMYRYPEQLPPYSLGFLDFWWIDPEAEAALREQGAF</sequence>
<evidence type="ECO:0000313" key="7">
    <source>
        <dbReference type="Proteomes" id="UP000693972"/>
    </source>
</evidence>
<dbReference type="GO" id="GO:0043190">
    <property type="term" value="C:ATP-binding cassette (ABC) transporter complex"/>
    <property type="evidence" value="ECO:0007669"/>
    <property type="project" value="InterPro"/>
</dbReference>
<name>A0A975TSE9_9RHOB</name>
<dbReference type="Gene3D" id="3.10.105.10">
    <property type="entry name" value="Dipeptide-binding Protein, Domain 3"/>
    <property type="match status" value="1"/>
</dbReference>